<accession>A0A232FBB0</accession>
<protein>
    <submittedName>
        <fullName evidence="1">Uncharacterized protein</fullName>
    </submittedName>
</protein>
<dbReference type="AlphaFoldDB" id="A0A232FBB0"/>
<keyword evidence="2" id="KW-1185">Reference proteome</keyword>
<evidence type="ECO:0000313" key="2">
    <source>
        <dbReference type="Proteomes" id="UP000215335"/>
    </source>
</evidence>
<gene>
    <name evidence="1" type="ORF">TSAR_010046</name>
</gene>
<dbReference type="Proteomes" id="UP000215335">
    <property type="component" value="Unassembled WGS sequence"/>
</dbReference>
<dbReference type="EMBL" id="NNAY01000513">
    <property type="protein sequence ID" value="OXU27912.1"/>
    <property type="molecule type" value="Genomic_DNA"/>
</dbReference>
<reference evidence="1 2" key="1">
    <citation type="journal article" date="2017" name="Curr. Biol.">
        <title>The Evolution of Venom by Co-option of Single-Copy Genes.</title>
        <authorList>
            <person name="Martinson E.O."/>
            <person name="Mrinalini"/>
            <person name="Kelkar Y.D."/>
            <person name="Chang C.H."/>
            <person name="Werren J.H."/>
        </authorList>
    </citation>
    <scope>NUCLEOTIDE SEQUENCE [LARGE SCALE GENOMIC DNA]</scope>
    <source>
        <strain evidence="1 2">Alberta</strain>
        <tissue evidence="1">Whole body</tissue>
    </source>
</reference>
<organism evidence="1 2">
    <name type="scientific">Trichomalopsis sarcophagae</name>
    <dbReference type="NCBI Taxonomy" id="543379"/>
    <lineage>
        <taxon>Eukaryota</taxon>
        <taxon>Metazoa</taxon>
        <taxon>Ecdysozoa</taxon>
        <taxon>Arthropoda</taxon>
        <taxon>Hexapoda</taxon>
        <taxon>Insecta</taxon>
        <taxon>Pterygota</taxon>
        <taxon>Neoptera</taxon>
        <taxon>Endopterygota</taxon>
        <taxon>Hymenoptera</taxon>
        <taxon>Apocrita</taxon>
        <taxon>Proctotrupomorpha</taxon>
        <taxon>Chalcidoidea</taxon>
        <taxon>Pteromalidae</taxon>
        <taxon>Pteromalinae</taxon>
        <taxon>Trichomalopsis</taxon>
    </lineage>
</organism>
<proteinExistence type="predicted"/>
<name>A0A232FBB0_9HYME</name>
<sequence>MPRLDEVIPSRIVRYESLKKKKLAPFAMPKADKKVPINVQALSVELMPFAKIILKQSTRGKCIIVGKVVGMRRRYLPKRPDESSGLKSDTRCLIVNILLVVVIFKSSLSAISNAKYYASRTANLRHE</sequence>
<evidence type="ECO:0000313" key="1">
    <source>
        <dbReference type="EMBL" id="OXU27912.1"/>
    </source>
</evidence>
<comment type="caution">
    <text evidence="1">The sequence shown here is derived from an EMBL/GenBank/DDBJ whole genome shotgun (WGS) entry which is preliminary data.</text>
</comment>